<feature type="transmembrane region" description="Helical" evidence="8">
    <location>
        <begin position="103"/>
        <end position="122"/>
    </location>
</feature>
<dbReference type="GO" id="GO:0007204">
    <property type="term" value="P:positive regulation of cytosolic calcium ion concentration"/>
    <property type="evidence" value="ECO:0007669"/>
    <property type="project" value="TreeGrafter"/>
</dbReference>
<feature type="transmembrane region" description="Helical" evidence="8">
    <location>
        <begin position="66"/>
        <end position="88"/>
    </location>
</feature>
<dbReference type="GO" id="GO:0019957">
    <property type="term" value="F:C-C chemokine binding"/>
    <property type="evidence" value="ECO:0007669"/>
    <property type="project" value="TreeGrafter"/>
</dbReference>
<feature type="transmembrane region" description="Helical" evidence="8">
    <location>
        <begin position="228"/>
        <end position="252"/>
    </location>
</feature>
<keyword evidence="11" id="KW-1185">Reference proteome</keyword>
<keyword evidence="4" id="KW-0297">G-protein coupled receptor</keyword>
<dbReference type="InterPro" id="IPR050119">
    <property type="entry name" value="CCR1-9-like"/>
</dbReference>
<evidence type="ECO:0000256" key="6">
    <source>
        <dbReference type="ARBA" id="ARBA00023170"/>
    </source>
</evidence>
<evidence type="ECO:0000259" key="9">
    <source>
        <dbReference type="PROSITE" id="PS50262"/>
    </source>
</evidence>
<evidence type="ECO:0000256" key="2">
    <source>
        <dbReference type="ARBA" id="ARBA00022692"/>
    </source>
</evidence>
<comment type="subcellular location">
    <subcellularLocation>
        <location evidence="1">Membrane</location>
    </subcellularLocation>
</comment>
<reference evidence="10" key="2">
    <citation type="submission" date="2025-09" db="UniProtKB">
        <authorList>
            <consortium name="Ensembl"/>
        </authorList>
    </citation>
    <scope>IDENTIFICATION</scope>
</reference>
<feature type="transmembrane region" description="Helical" evidence="8">
    <location>
        <begin position="30"/>
        <end position="54"/>
    </location>
</feature>
<protein>
    <recommendedName>
        <fullName evidence="9">G-protein coupled receptors family 1 profile domain-containing protein</fullName>
    </recommendedName>
</protein>
<feature type="transmembrane region" description="Helical" evidence="8">
    <location>
        <begin position="143"/>
        <end position="165"/>
    </location>
</feature>
<evidence type="ECO:0000313" key="11">
    <source>
        <dbReference type="Proteomes" id="UP000694523"/>
    </source>
</evidence>
<dbReference type="Pfam" id="PF00001">
    <property type="entry name" value="7tm_1"/>
    <property type="match status" value="1"/>
</dbReference>
<dbReference type="GO" id="GO:0060326">
    <property type="term" value="P:cell chemotaxis"/>
    <property type="evidence" value="ECO:0007669"/>
    <property type="project" value="TreeGrafter"/>
</dbReference>
<evidence type="ECO:0000256" key="4">
    <source>
        <dbReference type="ARBA" id="ARBA00023040"/>
    </source>
</evidence>
<dbReference type="GO" id="GO:0006955">
    <property type="term" value="P:immune response"/>
    <property type="evidence" value="ECO:0007669"/>
    <property type="project" value="TreeGrafter"/>
</dbReference>
<dbReference type="GO" id="GO:0016493">
    <property type="term" value="F:C-C chemokine receptor activity"/>
    <property type="evidence" value="ECO:0007669"/>
    <property type="project" value="TreeGrafter"/>
</dbReference>
<keyword evidence="7" id="KW-0807">Transducer</keyword>
<feature type="transmembrane region" description="Helical" evidence="8">
    <location>
        <begin position="185"/>
        <end position="207"/>
    </location>
</feature>
<accession>A0A8C6WJY1</accession>
<evidence type="ECO:0000256" key="5">
    <source>
        <dbReference type="ARBA" id="ARBA00023136"/>
    </source>
</evidence>
<feature type="domain" description="G-protein coupled receptors family 1 profile" evidence="9">
    <location>
        <begin position="47"/>
        <end position="284"/>
    </location>
</feature>
<dbReference type="InterPro" id="IPR017452">
    <property type="entry name" value="GPCR_Rhodpsn_7TM"/>
</dbReference>
<sequence length="299" mass="33616">MDQLNLTTANFMNNSTSGHSPPSFSLEPSALVLTVLLSLCFLMGVPGNLAVIILKPNWQNLSKQTQYLMVNLALSDLLCLGTLPFWIYTRLFSWTLGTVTCKIVGFLAQCSIYSSVLTVTALSVQRYMQVIQHRRYLTFKKKLLALLWVTSMALSIPALVLRQAVRDQTFICHIKYTSSAQQVAVLFTECFVGFSSFIIMTSAYIFLNRKLNQAVLFNNASTSRLVNSIIVTFFVLWMPYVFFQLVSAVGILNKNVKIINFHDVGFNILVLVTVINSCINPLLYAFAIGISRQMLYVNE</sequence>
<name>A0A8C6WJY1_9GOBI</name>
<dbReference type="InterPro" id="IPR000276">
    <property type="entry name" value="GPCR_Rhodpsn"/>
</dbReference>
<evidence type="ECO:0000313" key="10">
    <source>
        <dbReference type="Ensembl" id="ENSNMLP00000012448.1"/>
    </source>
</evidence>
<evidence type="ECO:0000256" key="3">
    <source>
        <dbReference type="ARBA" id="ARBA00022989"/>
    </source>
</evidence>
<dbReference type="Proteomes" id="UP000694523">
    <property type="component" value="Unplaced"/>
</dbReference>
<evidence type="ECO:0000256" key="8">
    <source>
        <dbReference type="SAM" id="Phobius"/>
    </source>
</evidence>
<proteinExistence type="predicted"/>
<dbReference type="SUPFAM" id="SSF81321">
    <property type="entry name" value="Family A G protein-coupled receptor-like"/>
    <property type="match status" value="1"/>
</dbReference>
<dbReference type="AlphaFoldDB" id="A0A8C6WJY1"/>
<keyword evidence="3 8" id="KW-1133">Transmembrane helix</keyword>
<dbReference type="PROSITE" id="PS50262">
    <property type="entry name" value="G_PROTEIN_RECEP_F1_2"/>
    <property type="match status" value="1"/>
</dbReference>
<keyword evidence="6" id="KW-0675">Receptor</keyword>
<dbReference type="Gene3D" id="1.20.1070.10">
    <property type="entry name" value="Rhodopsin 7-helix transmembrane proteins"/>
    <property type="match status" value="1"/>
</dbReference>
<dbReference type="GO" id="GO:0019722">
    <property type="term" value="P:calcium-mediated signaling"/>
    <property type="evidence" value="ECO:0007669"/>
    <property type="project" value="TreeGrafter"/>
</dbReference>
<dbReference type="Ensembl" id="ENSNMLT00000014060.1">
    <property type="protein sequence ID" value="ENSNMLP00000012448.1"/>
    <property type="gene ID" value="ENSNMLG00000008462.1"/>
</dbReference>
<dbReference type="GO" id="GO:0009897">
    <property type="term" value="C:external side of plasma membrane"/>
    <property type="evidence" value="ECO:0007669"/>
    <property type="project" value="TreeGrafter"/>
</dbReference>
<reference evidence="10" key="1">
    <citation type="submission" date="2025-08" db="UniProtKB">
        <authorList>
            <consortium name="Ensembl"/>
        </authorList>
    </citation>
    <scope>IDENTIFICATION</scope>
</reference>
<keyword evidence="5 8" id="KW-0472">Membrane</keyword>
<keyword evidence="2 8" id="KW-0812">Transmembrane</keyword>
<evidence type="ECO:0000256" key="1">
    <source>
        <dbReference type="ARBA" id="ARBA00004370"/>
    </source>
</evidence>
<dbReference type="PANTHER" id="PTHR10489">
    <property type="entry name" value="CELL ADHESION MOLECULE"/>
    <property type="match status" value="1"/>
</dbReference>
<feature type="transmembrane region" description="Helical" evidence="8">
    <location>
        <begin position="264"/>
        <end position="286"/>
    </location>
</feature>
<dbReference type="PANTHER" id="PTHR10489:SF946">
    <property type="entry name" value="LEUKOTRIENE B4 RECEPTOR 1-LIKE"/>
    <property type="match status" value="1"/>
</dbReference>
<organism evidence="10 11">
    <name type="scientific">Neogobius melanostomus</name>
    <name type="common">round goby</name>
    <dbReference type="NCBI Taxonomy" id="47308"/>
    <lineage>
        <taxon>Eukaryota</taxon>
        <taxon>Metazoa</taxon>
        <taxon>Chordata</taxon>
        <taxon>Craniata</taxon>
        <taxon>Vertebrata</taxon>
        <taxon>Euteleostomi</taxon>
        <taxon>Actinopterygii</taxon>
        <taxon>Neopterygii</taxon>
        <taxon>Teleostei</taxon>
        <taxon>Neoteleostei</taxon>
        <taxon>Acanthomorphata</taxon>
        <taxon>Gobiaria</taxon>
        <taxon>Gobiiformes</taxon>
        <taxon>Gobioidei</taxon>
        <taxon>Gobiidae</taxon>
        <taxon>Benthophilinae</taxon>
        <taxon>Neogobiini</taxon>
        <taxon>Neogobius</taxon>
    </lineage>
</organism>
<dbReference type="PRINTS" id="PR00237">
    <property type="entry name" value="GPCRRHODOPSN"/>
</dbReference>
<evidence type="ECO:0000256" key="7">
    <source>
        <dbReference type="ARBA" id="ARBA00023224"/>
    </source>
</evidence>